<evidence type="ECO:0000313" key="1">
    <source>
        <dbReference type="EMBL" id="TFK58440.1"/>
    </source>
</evidence>
<organism evidence="1 2">
    <name type="scientific">Pluteus cervinus</name>
    <dbReference type="NCBI Taxonomy" id="181527"/>
    <lineage>
        <taxon>Eukaryota</taxon>
        <taxon>Fungi</taxon>
        <taxon>Dikarya</taxon>
        <taxon>Basidiomycota</taxon>
        <taxon>Agaricomycotina</taxon>
        <taxon>Agaricomycetes</taxon>
        <taxon>Agaricomycetidae</taxon>
        <taxon>Agaricales</taxon>
        <taxon>Pluteineae</taxon>
        <taxon>Pluteaceae</taxon>
        <taxon>Pluteus</taxon>
    </lineage>
</organism>
<sequence length="179" mass="19565">MNTLASGLGRDRLADTSPFLGTLADLYIENSNCLLIIQVSQIDDDGGEPFECRVRGTLLKDNLKWNESASVGKLVLGSAGRTFNQTISTLQVLPIDVKGFGRIKSCVEYEEMDKAMLSVAVMVNTIEMKFLISESYGLKSREVDVTFLCPNQTKGEVARKRSAMIAVVTDIVVAIEPVV</sequence>
<name>A0ACD2ZYA4_9AGAR</name>
<dbReference type="Proteomes" id="UP000308600">
    <property type="component" value="Unassembled WGS sequence"/>
</dbReference>
<protein>
    <submittedName>
        <fullName evidence="1">Uncharacterized protein</fullName>
    </submittedName>
</protein>
<gene>
    <name evidence="1" type="ORF">BDN72DRAFT_865932</name>
</gene>
<proteinExistence type="predicted"/>
<keyword evidence="2" id="KW-1185">Reference proteome</keyword>
<accession>A0ACD2ZYA4</accession>
<evidence type="ECO:0000313" key="2">
    <source>
        <dbReference type="Proteomes" id="UP000308600"/>
    </source>
</evidence>
<reference evidence="1 2" key="1">
    <citation type="journal article" date="2019" name="Nat. Ecol. Evol.">
        <title>Megaphylogeny resolves global patterns of mushroom evolution.</title>
        <authorList>
            <person name="Varga T."/>
            <person name="Krizsan K."/>
            <person name="Foldi C."/>
            <person name="Dima B."/>
            <person name="Sanchez-Garcia M."/>
            <person name="Sanchez-Ramirez S."/>
            <person name="Szollosi G.J."/>
            <person name="Szarkandi J.G."/>
            <person name="Papp V."/>
            <person name="Albert L."/>
            <person name="Andreopoulos W."/>
            <person name="Angelini C."/>
            <person name="Antonin V."/>
            <person name="Barry K.W."/>
            <person name="Bougher N.L."/>
            <person name="Buchanan P."/>
            <person name="Buyck B."/>
            <person name="Bense V."/>
            <person name="Catcheside P."/>
            <person name="Chovatia M."/>
            <person name="Cooper J."/>
            <person name="Damon W."/>
            <person name="Desjardin D."/>
            <person name="Finy P."/>
            <person name="Geml J."/>
            <person name="Haridas S."/>
            <person name="Hughes K."/>
            <person name="Justo A."/>
            <person name="Karasinski D."/>
            <person name="Kautmanova I."/>
            <person name="Kiss B."/>
            <person name="Kocsube S."/>
            <person name="Kotiranta H."/>
            <person name="LaButti K.M."/>
            <person name="Lechner B.E."/>
            <person name="Liimatainen K."/>
            <person name="Lipzen A."/>
            <person name="Lukacs Z."/>
            <person name="Mihaltcheva S."/>
            <person name="Morgado L.N."/>
            <person name="Niskanen T."/>
            <person name="Noordeloos M.E."/>
            <person name="Ohm R.A."/>
            <person name="Ortiz-Santana B."/>
            <person name="Ovrebo C."/>
            <person name="Racz N."/>
            <person name="Riley R."/>
            <person name="Savchenko A."/>
            <person name="Shiryaev A."/>
            <person name="Soop K."/>
            <person name="Spirin V."/>
            <person name="Szebenyi C."/>
            <person name="Tomsovsky M."/>
            <person name="Tulloss R.E."/>
            <person name="Uehling J."/>
            <person name="Grigoriev I.V."/>
            <person name="Vagvolgyi C."/>
            <person name="Papp T."/>
            <person name="Martin F.M."/>
            <person name="Miettinen O."/>
            <person name="Hibbett D.S."/>
            <person name="Nagy L.G."/>
        </authorList>
    </citation>
    <scope>NUCLEOTIDE SEQUENCE [LARGE SCALE GENOMIC DNA]</scope>
    <source>
        <strain evidence="1 2">NL-1719</strain>
    </source>
</reference>
<dbReference type="EMBL" id="ML209366">
    <property type="protein sequence ID" value="TFK58440.1"/>
    <property type="molecule type" value="Genomic_DNA"/>
</dbReference>